<dbReference type="EMBL" id="MN739734">
    <property type="protein sequence ID" value="QHT23684.1"/>
    <property type="molecule type" value="Genomic_DNA"/>
</dbReference>
<dbReference type="AlphaFoldDB" id="A0A6C0E3Q5"/>
<evidence type="ECO:0000256" key="1">
    <source>
        <dbReference type="SAM" id="MobiDB-lite"/>
    </source>
</evidence>
<organism evidence="2">
    <name type="scientific">viral metagenome</name>
    <dbReference type="NCBI Taxonomy" id="1070528"/>
    <lineage>
        <taxon>unclassified sequences</taxon>
        <taxon>metagenomes</taxon>
        <taxon>organismal metagenomes</taxon>
    </lineage>
</organism>
<proteinExistence type="predicted"/>
<reference evidence="2" key="1">
    <citation type="journal article" date="2020" name="Nature">
        <title>Giant virus diversity and host interactions through global metagenomics.</title>
        <authorList>
            <person name="Schulz F."/>
            <person name="Roux S."/>
            <person name="Paez-Espino D."/>
            <person name="Jungbluth S."/>
            <person name="Walsh D.A."/>
            <person name="Denef V.J."/>
            <person name="McMahon K.D."/>
            <person name="Konstantinidis K.T."/>
            <person name="Eloe-Fadrosh E.A."/>
            <person name="Kyrpides N.C."/>
            <person name="Woyke T."/>
        </authorList>
    </citation>
    <scope>NUCLEOTIDE SEQUENCE</scope>
    <source>
        <strain evidence="2">GVMAG-M-3300023179-116</strain>
    </source>
</reference>
<name>A0A6C0E3Q5_9ZZZZ</name>
<protein>
    <submittedName>
        <fullName evidence="2">Uncharacterized protein</fullName>
    </submittedName>
</protein>
<evidence type="ECO:0000313" key="2">
    <source>
        <dbReference type="EMBL" id="QHT23684.1"/>
    </source>
</evidence>
<accession>A0A6C0E3Q5</accession>
<sequence>MNSNDEYVNQITLKYLTSIDYKDEVQGLDDTHHKGDKINKSKPIGSKIYKQKDKKFYKKRISNIIKLLLNDGVDGVNNEDNTKNPPNYPFFPDIKNTFDIFIKSCIDYLKSQDKCDIIQSDYNDLDMENVTTNSETKNHDITNNNEINALMMRKIIKKKNSIDSFVKRTSTQQTTTIIPQKKKINLQDPELKTKGLVLSDTLATHKNDTHNNDKKIGENKNNNIYKENIQKLDILSKNVNQEEKIPNEKKNKKQKNKKNTLQLFIENLE</sequence>
<feature type="compositionally biased region" description="Basic and acidic residues" evidence="1">
    <location>
        <begin position="240"/>
        <end position="249"/>
    </location>
</feature>
<feature type="region of interest" description="Disordered" evidence="1">
    <location>
        <begin position="240"/>
        <end position="259"/>
    </location>
</feature>